<dbReference type="NCBIfam" id="TIGR01726">
    <property type="entry name" value="HEQRo_perm_3TM"/>
    <property type="match status" value="1"/>
</dbReference>
<dbReference type="InterPro" id="IPR000515">
    <property type="entry name" value="MetI-like"/>
</dbReference>
<dbReference type="CDD" id="cd06261">
    <property type="entry name" value="TM_PBP2"/>
    <property type="match status" value="1"/>
</dbReference>
<evidence type="ECO:0000256" key="8">
    <source>
        <dbReference type="ARBA" id="ARBA00023136"/>
    </source>
</evidence>
<dbReference type="EMBL" id="APNK01000017">
    <property type="protein sequence ID" value="KEZ77079.1"/>
    <property type="molecule type" value="Genomic_DNA"/>
</dbReference>
<dbReference type="PROSITE" id="PS50928">
    <property type="entry name" value="ABC_TM1"/>
    <property type="match status" value="1"/>
</dbReference>
<dbReference type="Gene3D" id="1.10.3720.10">
    <property type="entry name" value="MetI-like"/>
    <property type="match status" value="1"/>
</dbReference>
<feature type="transmembrane region" description="Helical" evidence="9">
    <location>
        <begin position="194"/>
        <end position="216"/>
    </location>
</feature>
<dbReference type="GO" id="GO:0022857">
    <property type="term" value="F:transmembrane transporter activity"/>
    <property type="evidence" value="ECO:0007669"/>
    <property type="project" value="InterPro"/>
</dbReference>
<organism evidence="11 12">
    <name type="scientific">Salinisphaera hydrothermalis (strain C41B8)</name>
    <dbReference type="NCBI Taxonomy" id="1304275"/>
    <lineage>
        <taxon>Bacteria</taxon>
        <taxon>Pseudomonadati</taxon>
        <taxon>Pseudomonadota</taxon>
        <taxon>Gammaproteobacteria</taxon>
        <taxon>Salinisphaerales</taxon>
        <taxon>Salinisphaeraceae</taxon>
        <taxon>Salinisphaera</taxon>
    </lineage>
</organism>
<evidence type="ECO:0000256" key="3">
    <source>
        <dbReference type="ARBA" id="ARBA00022448"/>
    </source>
</evidence>
<dbReference type="GO" id="GO:0006865">
    <property type="term" value="P:amino acid transport"/>
    <property type="evidence" value="ECO:0007669"/>
    <property type="project" value="UniProtKB-KW"/>
</dbReference>
<evidence type="ECO:0000256" key="6">
    <source>
        <dbReference type="ARBA" id="ARBA00022970"/>
    </source>
</evidence>
<dbReference type="PANTHER" id="PTHR30614:SF0">
    <property type="entry name" value="L-CYSTINE TRANSPORT SYSTEM PERMEASE PROTEIN TCYL"/>
    <property type="match status" value="1"/>
</dbReference>
<gene>
    <name evidence="11" type="ORF">C41B8_11533</name>
</gene>
<keyword evidence="8 9" id="KW-0472">Membrane</keyword>
<dbReference type="OrthoDB" id="4404959at2"/>
<dbReference type="Pfam" id="PF00528">
    <property type="entry name" value="BPD_transp_1"/>
    <property type="match status" value="1"/>
</dbReference>
<evidence type="ECO:0000256" key="5">
    <source>
        <dbReference type="ARBA" id="ARBA00022692"/>
    </source>
</evidence>
<sequence>MLFGMSWDLTNDWTFAWSIIPMLLIGMKITIIATIFGFLIAMTLGLVFALARSAPTRFISWPVGFVIEFVRDTPLLIQLFFIFYVLPSSTGITLPALEAGILALGVQYSAYCSEVYRAGLQAVPNGQWEAARALNLSTWQTYRDIVIPQAIPRIIPALGNYLVSIIKDTPILSAITVMEVLHVANIIGDRTYRYMVPITMVGILFLILTLISAGFVKFIEKRLPRAGIAVK</sequence>
<comment type="caution">
    <text evidence="11">The sequence shown here is derived from an EMBL/GenBank/DDBJ whole genome shotgun (WGS) entry which is preliminary data.</text>
</comment>
<accession>A0A084IK45</accession>
<comment type="similarity">
    <text evidence="2">Belongs to the binding-protein-dependent transport system permease family. HisMQ subfamily.</text>
</comment>
<evidence type="ECO:0000256" key="7">
    <source>
        <dbReference type="ARBA" id="ARBA00022989"/>
    </source>
</evidence>
<evidence type="ECO:0000313" key="11">
    <source>
        <dbReference type="EMBL" id="KEZ77079.1"/>
    </source>
</evidence>
<keyword evidence="12" id="KW-1185">Reference proteome</keyword>
<evidence type="ECO:0000256" key="2">
    <source>
        <dbReference type="ARBA" id="ARBA00010072"/>
    </source>
</evidence>
<keyword evidence="6" id="KW-0029">Amino-acid transport</keyword>
<comment type="subcellular location">
    <subcellularLocation>
        <location evidence="1">Cell inner membrane</location>
        <topology evidence="1">Multi-pass membrane protein</topology>
    </subcellularLocation>
    <subcellularLocation>
        <location evidence="9">Cell membrane</location>
        <topology evidence="9">Multi-pass membrane protein</topology>
    </subcellularLocation>
</comment>
<keyword evidence="7 9" id="KW-1133">Transmembrane helix</keyword>
<name>A0A084IK45_SALHC</name>
<dbReference type="STRING" id="1304275.C41B8_11533"/>
<dbReference type="InterPro" id="IPR043429">
    <property type="entry name" value="ArtM/GltK/GlnP/TcyL/YhdX-like"/>
</dbReference>
<proteinExistence type="inferred from homology"/>
<keyword evidence="5 9" id="KW-0812">Transmembrane</keyword>
<evidence type="ECO:0000256" key="4">
    <source>
        <dbReference type="ARBA" id="ARBA00022475"/>
    </source>
</evidence>
<dbReference type="InterPro" id="IPR035906">
    <property type="entry name" value="MetI-like_sf"/>
</dbReference>
<dbReference type="AlphaFoldDB" id="A0A084IK45"/>
<dbReference type="InterPro" id="IPR010065">
    <property type="entry name" value="AA_ABC_transptr_permease_3TM"/>
</dbReference>
<keyword evidence="4" id="KW-1003">Cell membrane</keyword>
<dbReference type="Proteomes" id="UP000028302">
    <property type="component" value="Unassembled WGS sequence"/>
</dbReference>
<reference evidence="11 12" key="1">
    <citation type="submission" date="2013-03" db="EMBL/GenBank/DDBJ databases">
        <title>Salinisphaera hydrothermalis C41B8 Genome Sequencing.</title>
        <authorList>
            <person name="Li C."/>
            <person name="Lai Q."/>
            <person name="Shao Z."/>
        </authorList>
    </citation>
    <scope>NUCLEOTIDE SEQUENCE [LARGE SCALE GENOMIC DNA]</scope>
    <source>
        <strain evidence="11 12">C41B8</strain>
    </source>
</reference>
<dbReference type="GO" id="GO:0043190">
    <property type="term" value="C:ATP-binding cassette (ABC) transporter complex"/>
    <property type="evidence" value="ECO:0007669"/>
    <property type="project" value="InterPro"/>
</dbReference>
<dbReference type="RefSeq" id="WP_037338223.1">
    <property type="nucleotide sequence ID" value="NZ_APNK01000017.1"/>
</dbReference>
<dbReference type="PATRIC" id="fig|1304275.5.peg.2350"/>
<dbReference type="SUPFAM" id="SSF161098">
    <property type="entry name" value="MetI-like"/>
    <property type="match status" value="1"/>
</dbReference>
<evidence type="ECO:0000313" key="12">
    <source>
        <dbReference type="Proteomes" id="UP000028302"/>
    </source>
</evidence>
<dbReference type="NCBIfam" id="TIGR03003">
    <property type="entry name" value="ectoine_ehuD"/>
    <property type="match status" value="1"/>
</dbReference>
<evidence type="ECO:0000256" key="1">
    <source>
        <dbReference type="ARBA" id="ARBA00004429"/>
    </source>
</evidence>
<evidence type="ECO:0000256" key="9">
    <source>
        <dbReference type="RuleBase" id="RU363032"/>
    </source>
</evidence>
<dbReference type="InterPro" id="IPR014341">
    <property type="entry name" value="Ectoine_EhuD"/>
</dbReference>
<feature type="transmembrane region" description="Helical" evidence="9">
    <location>
        <begin position="20"/>
        <end position="51"/>
    </location>
</feature>
<dbReference type="eggNOG" id="COG0765">
    <property type="taxonomic scope" value="Bacteria"/>
</dbReference>
<dbReference type="PANTHER" id="PTHR30614">
    <property type="entry name" value="MEMBRANE COMPONENT OF AMINO ACID ABC TRANSPORTER"/>
    <property type="match status" value="1"/>
</dbReference>
<feature type="transmembrane region" description="Helical" evidence="9">
    <location>
        <begin position="63"/>
        <end position="86"/>
    </location>
</feature>
<evidence type="ECO:0000259" key="10">
    <source>
        <dbReference type="PROSITE" id="PS50928"/>
    </source>
</evidence>
<keyword evidence="3 9" id="KW-0813">Transport</keyword>
<feature type="domain" description="ABC transmembrane type-1" evidence="10">
    <location>
        <begin position="27"/>
        <end position="216"/>
    </location>
</feature>
<protein>
    <submittedName>
        <fullName evidence="11">Ectoine/hydroxyectoine ABC transporter permease EhuD</fullName>
    </submittedName>
</protein>